<comment type="caution">
    <text evidence="8">Lacks conserved residue(s) required for the propagation of feature annotation.</text>
</comment>
<feature type="transmembrane region" description="Helical" evidence="8">
    <location>
        <begin position="234"/>
        <end position="258"/>
    </location>
</feature>
<organism evidence="9 10">
    <name type="scientific">Stomoxys calcitrans</name>
    <name type="common">Stable fly</name>
    <name type="synonym">Conops calcitrans</name>
    <dbReference type="NCBI Taxonomy" id="35570"/>
    <lineage>
        <taxon>Eukaryota</taxon>
        <taxon>Metazoa</taxon>
        <taxon>Ecdysozoa</taxon>
        <taxon>Arthropoda</taxon>
        <taxon>Hexapoda</taxon>
        <taxon>Insecta</taxon>
        <taxon>Pterygota</taxon>
        <taxon>Neoptera</taxon>
        <taxon>Endopterygota</taxon>
        <taxon>Diptera</taxon>
        <taxon>Brachycera</taxon>
        <taxon>Muscomorpha</taxon>
        <taxon>Muscoidea</taxon>
        <taxon>Muscidae</taxon>
        <taxon>Stomoxys</taxon>
    </lineage>
</organism>
<dbReference type="GO" id="GO:0043025">
    <property type="term" value="C:neuronal cell body"/>
    <property type="evidence" value="ECO:0007669"/>
    <property type="project" value="TreeGrafter"/>
</dbReference>
<sequence length="370" mass="42035">MKSATSKIVTALDVSVVVFATAAGAASGIFGLNKTRELNTRFRKVDEIIDGFKNHKQEYLKAIILLSLPMLFITILLALDIGTWLRMAESMKISPDDDTDANIRWYLPFYGLYLVLTVLHISFANTILGLRTRFKGLNLLLQTSFLPRNQRRDSQVMVKGVPVREVKSTTTNILATSLASECYKMNGKTRALLLKLMAECHESLGKCVRLSARYACMLNHSAPLFNIMFLVHSYYGLTILFVLVSCFLHLLATAYFLLIELFTKNDDGFVWLQILWIVFHASRLWAVVEPCHRLKMESSKTIHIICEIERSIHDSILAEEVKKFWQQLLVFEPRFSACGMCMVDRNILAAMFSGIATYLVILIQFQKTNG</sequence>
<accession>A0A1I8Q0N3</accession>
<dbReference type="VEuPathDB" id="VectorBase:SCAU012792"/>
<evidence type="ECO:0000256" key="1">
    <source>
        <dbReference type="ARBA" id="ARBA00004651"/>
    </source>
</evidence>
<keyword evidence="3 8" id="KW-0812">Transmembrane</keyword>
<dbReference type="PANTHER" id="PTHR21143:SF123">
    <property type="entry name" value="GUSTATORY RECEPTOR FOR SUGAR TASTE 43A-RELATED"/>
    <property type="match status" value="1"/>
</dbReference>
<dbReference type="GO" id="GO:0030424">
    <property type="term" value="C:axon"/>
    <property type="evidence" value="ECO:0007669"/>
    <property type="project" value="TreeGrafter"/>
</dbReference>
<dbReference type="PANTHER" id="PTHR21143">
    <property type="entry name" value="INVERTEBRATE GUSTATORY RECEPTOR"/>
    <property type="match status" value="1"/>
</dbReference>
<comment type="subcellular location">
    <subcellularLocation>
        <location evidence="1 8">Cell membrane</location>
        <topology evidence="1 8">Multi-pass membrane protein</topology>
    </subcellularLocation>
</comment>
<dbReference type="GO" id="GO:0007635">
    <property type="term" value="P:chemosensory behavior"/>
    <property type="evidence" value="ECO:0007669"/>
    <property type="project" value="TreeGrafter"/>
</dbReference>
<dbReference type="GO" id="GO:0050909">
    <property type="term" value="P:sensory perception of taste"/>
    <property type="evidence" value="ECO:0007669"/>
    <property type="project" value="InterPro"/>
</dbReference>
<keyword evidence="4 8" id="KW-1133">Transmembrane helix</keyword>
<feature type="transmembrane region" description="Helical" evidence="8">
    <location>
        <begin position="270"/>
        <end position="288"/>
    </location>
</feature>
<evidence type="ECO:0000256" key="6">
    <source>
        <dbReference type="ARBA" id="ARBA00023170"/>
    </source>
</evidence>
<gene>
    <name evidence="9" type="primary">106088201</name>
</gene>
<evidence type="ECO:0000313" key="9">
    <source>
        <dbReference type="EnsemblMetazoa" id="SCAU012792-PA"/>
    </source>
</evidence>
<keyword evidence="6 8" id="KW-0675">Receptor</keyword>
<dbReference type="STRING" id="35570.A0A1I8Q0N3"/>
<dbReference type="OrthoDB" id="6502088at2759"/>
<dbReference type="GO" id="GO:0007165">
    <property type="term" value="P:signal transduction"/>
    <property type="evidence" value="ECO:0007669"/>
    <property type="project" value="UniProtKB-KW"/>
</dbReference>
<evidence type="ECO:0000256" key="8">
    <source>
        <dbReference type="RuleBase" id="RU363108"/>
    </source>
</evidence>
<evidence type="ECO:0000256" key="7">
    <source>
        <dbReference type="ARBA" id="ARBA00023224"/>
    </source>
</evidence>
<evidence type="ECO:0000313" key="10">
    <source>
        <dbReference type="Proteomes" id="UP000095300"/>
    </source>
</evidence>
<evidence type="ECO:0000256" key="4">
    <source>
        <dbReference type="ARBA" id="ARBA00022989"/>
    </source>
</evidence>
<dbReference type="Pfam" id="PF08395">
    <property type="entry name" value="7tm_7"/>
    <property type="match status" value="1"/>
</dbReference>
<dbReference type="AlphaFoldDB" id="A0A1I8Q0N3"/>
<keyword evidence="7 8" id="KW-0807">Transducer</keyword>
<evidence type="ECO:0000256" key="5">
    <source>
        <dbReference type="ARBA" id="ARBA00023136"/>
    </source>
</evidence>
<dbReference type="GO" id="GO:0005886">
    <property type="term" value="C:plasma membrane"/>
    <property type="evidence" value="ECO:0007669"/>
    <property type="project" value="UniProtKB-SubCell"/>
</dbReference>
<name>A0A1I8Q0N3_STOCA</name>
<evidence type="ECO:0000256" key="3">
    <source>
        <dbReference type="ARBA" id="ARBA00022692"/>
    </source>
</evidence>
<keyword evidence="10" id="KW-1185">Reference proteome</keyword>
<comment type="similarity">
    <text evidence="8">Belongs to the insect chemoreceptor superfamily. Gustatory receptor (GR) family.</text>
</comment>
<dbReference type="GO" id="GO:0008049">
    <property type="term" value="P:male courtship behavior"/>
    <property type="evidence" value="ECO:0007669"/>
    <property type="project" value="TreeGrafter"/>
</dbReference>
<dbReference type="Proteomes" id="UP000095300">
    <property type="component" value="Unassembled WGS sequence"/>
</dbReference>
<proteinExistence type="inferred from homology"/>
<comment type="function">
    <text evidence="8">Gustatory receptor which mediates acceptance or avoidance behavior, depending on its substrates.</text>
</comment>
<feature type="transmembrane region" description="Helical" evidence="8">
    <location>
        <begin position="62"/>
        <end position="85"/>
    </location>
</feature>
<dbReference type="InterPro" id="IPR013604">
    <property type="entry name" value="7TM_chemorcpt"/>
</dbReference>
<feature type="transmembrane region" description="Helical" evidence="8">
    <location>
        <begin position="12"/>
        <end position="33"/>
    </location>
</feature>
<protein>
    <recommendedName>
        <fullName evidence="8">Gustatory receptor</fullName>
    </recommendedName>
</protein>
<evidence type="ECO:0000256" key="2">
    <source>
        <dbReference type="ARBA" id="ARBA00022475"/>
    </source>
</evidence>
<dbReference type="GO" id="GO:0030425">
    <property type="term" value="C:dendrite"/>
    <property type="evidence" value="ECO:0007669"/>
    <property type="project" value="TreeGrafter"/>
</dbReference>
<dbReference type="EnsemblMetazoa" id="SCAU012792-RA">
    <property type="protein sequence ID" value="SCAU012792-PA"/>
    <property type="gene ID" value="SCAU012792"/>
</dbReference>
<keyword evidence="5 8" id="KW-0472">Membrane</keyword>
<feature type="transmembrane region" description="Helical" evidence="8">
    <location>
        <begin position="347"/>
        <end position="365"/>
    </location>
</feature>
<feature type="transmembrane region" description="Helical" evidence="8">
    <location>
        <begin position="105"/>
        <end position="128"/>
    </location>
</feature>
<keyword evidence="2 8" id="KW-1003">Cell membrane</keyword>
<reference evidence="9" key="1">
    <citation type="submission" date="2020-05" db="UniProtKB">
        <authorList>
            <consortium name="EnsemblMetazoa"/>
        </authorList>
    </citation>
    <scope>IDENTIFICATION</scope>
    <source>
        <strain evidence="9">USDA</strain>
    </source>
</reference>